<accession>E2ANW1</accession>
<protein>
    <submittedName>
        <fullName evidence="2">Uncharacterized protein</fullName>
    </submittedName>
</protein>
<feature type="region of interest" description="Disordered" evidence="1">
    <location>
        <begin position="53"/>
        <end position="80"/>
    </location>
</feature>
<evidence type="ECO:0000256" key="1">
    <source>
        <dbReference type="SAM" id="MobiDB-lite"/>
    </source>
</evidence>
<keyword evidence="3" id="KW-1185">Reference proteome</keyword>
<dbReference type="EMBL" id="GL441417">
    <property type="protein sequence ID" value="EFN64880.1"/>
    <property type="molecule type" value="Genomic_DNA"/>
</dbReference>
<sequence length="216" mass="24608">MSALLKQVKLKNPQFLSVLARLANRFGLVTPIRVAEEAARDIRRSMRKNLEERYSSFESSEERKPNNNDNSEQDGPSRVAVKRNSLLSVDISLFKPRAQRNMDNVNSTAVEQEIERMQAQHAELNVAAAYEDAGKAMQDFETRDIQTFEELKTQLETYYQTKQSTTHLQIEFNSLKQKSNETAHAFGQHLSNEIVRIDDGRGGTTSFIQASNLENN</sequence>
<dbReference type="InParanoid" id="E2ANW1"/>
<organism evidence="3">
    <name type="scientific">Camponotus floridanus</name>
    <name type="common">Florida carpenter ant</name>
    <dbReference type="NCBI Taxonomy" id="104421"/>
    <lineage>
        <taxon>Eukaryota</taxon>
        <taxon>Metazoa</taxon>
        <taxon>Ecdysozoa</taxon>
        <taxon>Arthropoda</taxon>
        <taxon>Hexapoda</taxon>
        <taxon>Insecta</taxon>
        <taxon>Pterygota</taxon>
        <taxon>Neoptera</taxon>
        <taxon>Endopterygota</taxon>
        <taxon>Hymenoptera</taxon>
        <taxon>Apocrita</taxon>
        <taxon>Aculeata</taxon>
        <taxon>Formicoidea</taxon>
        <taxon>Formicidae</taxon>
        <taxon>Formicinae</taxon>
        <taxon>Camponotus</taxon>
    </lineage>
</organism>
<evidence type="ECO:0000313" key="3">
    <source>
        <dbReference type="Proteomes" id="UP000000311"/>
    </source>
</evidence>
<reference evidence="2 3" key="1">
    <citation type="journal article" date="2010" name="Science">
        <title>Genomic comparison of the ants Camponotus floridanus and Harpegnathos saltator.</title>
        <authorList>
            <person name="Bonasio R."/>
            <person name="Zhang G."/>
            <person name="Ye C."/>
            <person name="Mutti N.S."/>
            <person name="Fang X."/>
            <person name="Qin N."/>
            <person name="Donahue G."/>
            <person name="Yang P."/>
            <person name="Li Q."/>
            <person name="Li C."/>
            <person name="Zhang P."/>
            <person name="Huang Z."/>
            <person name="Berger S.L."/>
            <person name="Reinberg D."/>
            <person name="Wang J."/>
            <person name="Liebig J."/>
        </authorList>
    </citation>
    <scope>NUCLEOTIDE SEQUENCE [LARGE SCALE GENOMIC DNA]</scope>
    <source>
        <strain evidence="3">C129</strain>
    </source>
</reference>
<name>E2ANW1_CAMFO</name>
<feature type="compositionally biased region" description="Basic and acidic residues" evidence="1">
    <location>
        <begin position="53"/>
        <end position="66"/>
    </location>
</feature>
<dbReference type="AlphaFoldDB" id="E2ANW1"/>
<evidence type="ECO:0000313" key="2">
    <source>
        <dbReference type="EMBL" id="EFN64880.1"/>
    </source>
</evidence>
<proteinExistence type="predicted"/>
<dbReference type="Proteomes" id="UP000000311">
    <property type="component" value="Unassembled WGS sequence"/>
</dbReference>
<gene>
    <name evidence="2" type="ORF">EAG_09127</name>
</gene>